<evidence type="ECO:0000313" key="2">
    <source>
        <dbReference type="Proteomes" id="UP001317259"/>
    </source>
</evidence>
<keyword evidence="2" id="KW-1185">Reference proteome</keyword>
<gene>
    <name evidence="1" type="ORF">MF672_027895</name>
</gene>
<accession>A0ABT0FZ14</accession>
<dbReference type="EMBL" id="JAKRKC020000001">
    <property type="protein sequence ID" value="MCK2217587.1"/>
    <property type="molecule type" value="Genomic_DNA"/>
</dbReference>
<evidence type="ECO:0000313" key="1">
    <source>
        <dbReference type="EMBL" id="MCK2217587.1"/>
    </source>
</evidence>
<dbReference type="RefSeq" id="WP_242375913.1">
    <property type="nucleotide sequence ID" value="NZ_JAKRKC020000001.1"/>
</dbReference>
<organism evidence="1 2">
    <name type="scientific">Actinomadura luzonensis</name>
    <dbReference type="NCBI Taxonomy" id="2805427"/>
    <lineage>
        <taxon>Bacteria</taxon>
        <taxon>Bacillati</taxon>
        <taxon>Actinomycetota</taxon>
        <taxon>Actinomycetes</taxon>
        <taxon>Streptosporangiales</taxon>
        <taxon>Thermomonosporaceae</taxon>
        <taxon>Actinomadura</taxon>
    </lineage>
</organism>
<reference evidence="1 2" key="1">
    <citation type="submission" date="2022-04" db="EMBL/GenBank/DDBJ databases">
        <title>Genome draft of Actinomadura sp. ATCC 31491.</title>
        <authorList>
            <person name="Shi X."/>
            <person name="Du Y."/>
        </authorList>
    </citation>
    <scope>NUCLEOTIDE SEQUENCE [LARGE SCALE GENOMIC DNA]</scope>
    <source>
        <strain evidence="1 2">ATCC 31491</strain>
    </source>
</reference>
<proteinExistence type="predicted"/>
<name>A0ABT0FZ14_9ACTN</name>
<sequence length="191" mass="20254">MTAADPAARYRALLDLACRLEEEGVSSPATRELLRRPAADLSPADVTRLSRSVIRETGAEPAFALDPALWTTLEQALELVERDLRASGVDGPLRLVVHGWSGRDEAWVEFRGGSQGNGIPPAEGGDARRAAAAVAEAAQEAVMETTWRAWPVCPAHDLGLHVGQERGVPVWRCSGDGAHTVAPIGALPGPE</sequence>
<protein>
    <submittedName>
        <fullName evidence="1">Uncharacterized protein</fullName>
    </submittedName>
</protein>
<dbReference type="Proteomes" id="UP001317259">
    <property type="component" value="Unassembled WGS sequence"/>
</dbReference>
<comment type="caution">
    <text evidence="1">The sequence shown here is derived from an EMBL/GenBank/DDBJ whole genome shotgun (WGS) entry which is preliminary data.</text>
</comment>